<dbReference type="AlphaFoldDB" id="C3PHN8"/>
<sequence>MSTSGEERGRFDAKKCTVDVKILCMTSTTSSEGTQRVTGFAAKLGIEEGQIALELGWDEDCDSTISESIEDVLGEDFLEEETDELCDLVLLWWRAEDGDLVDGLVDATRPLGDSGRIWLLTPGAGKPGNLEPGEISESAQLAGLVQTKAERLGEWQGSCLVARGYTKKP</sequence>
<keyword evidence="2" id="KW-1185">Reference proteome</keyword>
<gene>
    <name evidence="1" type="ordered locus">cauri_1749</name>
</gene>
<accession>C3PHN8</accession>
<dbReference type="Pfam" id="PF11253">
    <property type="entry name" value="DUF3052"/>
    <property type="match status" value="1"/>
</dbReference>
<dbReference type="Proteomes" id="UP000002077">
    <property type="component" value="Chromosome"/>
</dbReference>
<dbReference type="STRING" id="548476.cauri_1749"/>
<dbReference type="HOGENOM" id="CLU_117223_0_0_11"/>
<dbReference type="EMBL" id="CP001601">
    <property type="protein sequence ID" value="ACP33342.1"/>
    <property type="molecule type" value="Genomic_DNA"/>
</dbReference>
<evidence type="ECO:0000313" key="2">
    <source>
        <dbReference type="Proteomes" id="UP000002077"/>
    </source>
</evidence>
<name>C3PHN8_CORA7</name>
<dbReference type="eggNOG" id="ENOG5031Y1M">
    <property type="taxonomic scope" value="Bacteria"/>
</dbReference>
<dbReference type="KEGG" id="car:cauri_1749"/>
<organism evidence="1 2">
    <name type="scientific">Corynebacterium aurimucosum (strain ATCC 700975 / DSM 44827 / CIP 107346 / CN-1)</name>
    <name type="common">Corynebacterium nigricans</name>
    <dbReference type="NCBI Taxonomy" id="548476"/>
    <lineage>
        <taxon>Bacteria</taxon>
        <taxon>Bacillati</taxon>
        <taxon>Actinomycetota</taxon>
        <taxon>Actinomycetes</taxon>
        <taxon>Mycobacteriales</taxon>
        <taxon>Corynebacteriaceae</taxon>
        <taxon>Corynebacterium</taxon>
    </lineage>
</organism>
<evidence type="ECO:0000313" key="1">
    <source>
        <dbReference type="EMBL" id="ACP33342.1"/>
    </source>
</evidence>
<reference evidence="1 2" key="1">
    <citation type="journal article" date="2010" name="BMC Genomics">
        <title>Complete genome sequence and lifestyle of black-pigmented Corynebacterium aurimucosum ATCC 700975 (formerly C. nigricans CN-1) isolated from a vaginal swab of a woman with spontaneous abortion.</title>
        <authorList>
            <person name="Trost E."/>
            <person name="Gotker S."/>
            <person name="Schneider J."/>
            <person name="Schneiker-Bekel S."/>
            <person name="Szczepanowski R."/>
            <person name="Tilker A."/>
            <person name="Viehoever P."/>
            <person name="Arnold W."/>
            <person name="Bekel T."/>
            <person name="Blom J."/>
            <person name="Gartemann K.H."/>
            <person name="Linke B."/>
            <person name="Goesmann A."/>
            <person name="Puhler A."/>
            <person name="Shukla S.K."/>
            <person name="Tauch A."/>
        </authorList>
    </citation>
    <scope>NUCLEOTIDE SEQUENCE [LARGE SCALE GENOMIC DNA]</scope>
    <source>
        <strain evidence="2">ATCC 700975 / DSM 44827 / CIP 107346 / CN-1</strain>
    </source>
</reference>
<dbReference type="InterPro" id="IPR021412">
    <property type="entry name" value="DUF3052"/>
</dbReference>
<proteinExistence type="predicted"/>
<protein>
    <recommendedName>
        <fullName evidence="3">DUF3052 domain-containing protein</fullName>
    </recommendedName>
</protein>
<evidence type="ECO:0008006" key="3">
    <source>
        <dbReference type="Google" id="ProtNLM"/>
    </source>
</evidence>